<evidence type="ECO:0000256" key="1">
    <source>
        <dbReference type="SAM" id="SignalP"/>
    </source>
</evidence>
<feature type="signal peptide" evidence="1">
    <location>
        <begin position="1"/>
        <end position="16"/>
    </location>
</feature>
<feature type="chain" id="PRO_5035919961" evidence="1">
    <location>
        <begin position="17"/>
        <end position="166"/>
    </location>
</feature>
<evidence type="ECO:0000313" key="2">
    <source>
        <dbReference type="EMBL" id="CAG4945064.1"/>
    </source>
</evidence>
<protein>
    <submittedName>
        <fullName evidence="2">(apollo) hypothetical protein</fullName>
    </submittedName>
</protein>
<dbReference type="EMBL" id="CAJQZP010000196">
    <property type="protein sequence ID" value="CAG4945064.1"/>
    <property type="molecule type" value="Genomic_DNA"/>
</dbReference>
<proteinExistence type="predicted"/>
<gene>
    <name evidence="2" type="ORF">PAPOLLO_LOCUS3006</name>
</gene>
<organism evidence="2 3">
    <name type="scientific">Parnassius apollo</name>
    <name type="common">Apollo butterfly</name>
    <name type="synonym">Papilio apollo</name>
    <dbReference type="NCBI Taxonomy" id="110799"/>
    <lineage>
        <taxon>Eukaryota</taxon>
        <taxon>Metazoa</taxon>
        <taxon>Ecdysozoa</taxon>
        <taxon>Arthropoda</taxon>
        <taxon>Hexapoda</taxon>
        <taxon>Insecta</taxon>
        <taxon>Pterygota</taxon>
        <taxon>Neoptera</taxon>
        <taxon>Endopterygota</taxon>
        <taxon>Lepidoptera</taxon>
        <taxon>Glossata</taxon>
        <taxon>Ditrysia</taxon>
        <taxon>Papilionoidea</taxon>
        <taxon>Papilionidae</taxon>
        <taxon>Parnassiinae</taxon>
        <taxon>Parnassini</taxon>
        <taxon>Parnassius</taxon>
        <taxon>Parnassius</taxon>
    </lineage>
</organism>
<dbReference type="Proteomes" id="UP000691718">
    <property type="component" value="Unassembled WGS sequence"/>
</dbReference>
<dbReference type="AlphaFoldDB" id="A0A8S3W759"/>
<evidence type="ECO:0000313" key="3">
    <source>
        <dbReference type="Proteomes" id="UP000691718"/>
    </source>
</evidence>
<keyword evidence="3" id="KW-1185">Reference proteome</keyword>
<sequence length="166" mass="17607">MIILAIAIALARAAMATPSCYCLNTSDEFCFMEISVRAALGGSFFSYHRLWPWVGLCITEPVCLRPSCTSHIIGCEVSLPVDVPAVEEIGLSSTCGCGDCGAILGTGDLGNVGCREPVPGEPFPDKMGFVGEPPHQPEKETPRMTLVTKRGTCSADAEVTLQQTVI</sequence>
<name>A0A8S3W759_PARAO</name>
<comment type="caution">
    <text evidence="2">The sequence shown here is derived from an EMBL/GenBank/DDBJ whole genome shotgun (WGS) entry which is preliminary data.</text>
</comment>
<reference evidence="2" key="1">
    <citation type="submission" date="2021-04" db="EMBL/GenBank/DDBJ databases">
        <authorList>
            <person name="Tunstrom K."/>
        </authorList>
    </citation>
    <scope>NUCLEOTIDE SEQUENCE</scope>
</reference>
<keyword evidence="1" id="KW-0732">Signal</keyword>
<accession>A0A8S3W759</accession>